<comment type="catalytic activity">
    <reaction evidence="2">
        <text>3-hydroxy-2-methylpropanoyl-CoA + H2O = 3-hydroxy-2-methylpropanoate + CoA + H(+)</text>
        <dbReference type="Rhea" id="RHEA:20888"/>
        <dbReference type="ChEBI" id="CHEBI:11805"/>
        <dbReference type="ChEBI" id="CHEBI:15377"/>
        <dbReference type="ChEBI" id="CHEBI:15378"/>
        <dbReference type="ChEBI" id="CHEBI:57287"/>
        <dbReference type="ChEBI" id="CHEBI:57340"/>
        <dbReference type="EC" id="3.1.2.4"/>
    </reaction>
</comment>
<feature type="domain" description="Enoyl-CoA hydratase/isomerase" evidence="3">
    <location>
        <begin position="63"/>
        <end position="95"/>
    </location>
</feature>
<organism evidence="4 5">
    <name type="scientific">Ensete ventricosum</name>
    <name type="common">Abyssinian banana</name>
    <name type="synonym">Musa ensete</name>
    <dbReference type="NCBI Taxonomy" id="4639"/>
    <lineage>
        <taxon>Eukaryota</taxon>
        <taxon>Viridiplantae</taxon>
        <taxon>Streptophyta</taxon>
        <taxon>Embryophyta</taxon>
        <taxon>Tracheophyta</taxon>
        <taxon>Spermatophyta</taxon>
        <taxon>Magnoliopsida</taxon>
        <taxon>Liliopsida</taxon>
        <taxon>Zingiberales</taxon>
        <taxon>Musaceae</taxon>
        <taxon>Ensete</taxon>
    </lineage>
</organism>
<dbReference type="InterPro" id="IPR029045">
    <property type="entry name" value="ClpP/crotonase-like_dom_sf"/>
</dbReference>
<keyword evidence="1 2" id="KW-0378">Hydrolase</keyword>
<dbReference type="AlphaFoldDB" id="A0A427AQL7"/>
<name>A0A427AQL7_ENSVE</name>
<evidence type="ECO:0000256" key="2">
    <source>
        <dbReference type="RuleBase" id="RU369070"/>
    </source>
</evidence>
<sequence>MVIDLLLGFRRGKRYRFDLIDLRFHGPILQFAQVALTNGIVMGGGASMVVPAKFSVVTEKTVPDFTGEFLALTSARLNGKEMIAAGLATHFVPSEIRRGRNRTLAECLKNEFRLTMNLLRSVISSDVYEVNILVVCVGTKLMVSLLSFFFLFGGLERASEHSASIRTTPPRTARLSDDVWVMQWSPSSLQEVSAEKVDLVFEPFAEDLELEIPADEKSRLPSTLNANNPLYLVSRFLLPDVSFFTGGVGSM</sequence>
<dbReference type="Pfam" id="PF16113">
    <property type="entry name" value="ECH_2"/>
    <property type="match status" value="2"/>
</dbReference>
<dbReference type="Gene3D" id="3.90.226.10">
    <property type="entry name" value="2-enoyl-CoA Hydratase, Chain A, domain 1"/>
    <property type="match status" value="1"/>
</dbReference>
<gene>
    <name evidence="4" type="ORF">B296_00013148</name>
</gene>
<accession>A0A427AQL7</accession>
<protein>
    <recommendedName>
        <fullName evidence="2">3-hydroxyisobutyryl-CoA hydrolase</fullName>
        <shortName evidence="2">HIB-CoA hydrolase</shortName>
        <shortName evidence="2">HIBYL-CoA-H</shortName>
        <ecNumber evidence="2">3.1.2.4</ecNumber>
    </recommendedName>
    <alternativeName>
        <fullName evidence="2">3-hydroxyisobutyryl-coenzyme A hydrolase</fullName>
    </alternativeName>
</protein>
<comment type="pathway">
    <text evidence="2">Amino-acid degradation; L-valine degradation.</text>
</comment>
<comment type="function">
    <text evidence="2">Hydrolyzes 3-hydroxyisobutyryl-CoA (HIBYL-CoA), a saline catabolite. Has high activity toward isobutyryl-CoA. Could be an isobutyryl-CoA dehydrogenase that functions in valine catabolism.</text>
</comment>
<reference evidence="4 5" key="1">
    <citation type="journal article" date="2014" name="Agronomy (Basel)">
        <title>A Draft Genome Sequence for Ensete ventricosum, the Drought-Tolerant Tree Against Hunger.</title>
        <authorList>
            <person name="Harrison J."/>
            <person name="Moore K.A."/>
            <person name="Paszkiewicz K."/>
            <person name="Jones T."/>
            <person name="Grant M."/>
            <person name="Ambacheew D."/>
            <person name="Muzemil S."/>
            <person name="Studholme D.J."/>
        </authorList>
    </citation>
    <scope>NUCLEOTIDE SEQUENCE [LARGE SCALE GENOMIC DNA]</scope>
</reference>
<evidence type="ECO:0000313" key="4">
    <source>
        <dbReference type="EMBL" id="RRT78529.1"/>
    </source>
</evidence>
<evidence type="ECO:0000256" key="1">
    <source>
        <dbReference type="ARBA" id="ARBA00022801"/>
    </source>
</evidence>
<dbReference type="GO" id="GO:0006574">
    <property type="term" value="P:L-valine catabolic process"/>
    <property type="evidence" value="ECO:0007669"/>
    <property type="project" value="UniProtKB-UniRule"/>
</dbReference>
<dbReference type="InterPro" id="IPR032259">
    <property type="entry name" value="HIBYL-CoA-H"/>
</dbReference>
<dbReference type="PANTHER" id="PTHR43176:SF2">
    <property type="entry name" value="3-HYDROXYISOBUTYRYL-COA HYDROLASE-LIKE PROTEIN 5"/>
    <property type="match status" value="1"/>
</dbReference>
<dbReference type="InterPro" id="IPR045004">
    <property type="entry name" value="ECH_dom"/>
</dbReference>
<comment type="similarity">
    <text evidence="2">Belongs to the enoyl-CoA hydratase/isomerase family.</text>
</comment>
<dbReference type="SUPFAM" id="SSF52096">
    <property type="entry name" value="ClpP/crotonase"/>
    <property type="match status" value="1"/>
</dbReference>
<comment type="caution">
    <text evidence="4">The sequence shown here is derived from an EMBL/GenBank/DDBJ whole genome shotgun (WGS) entry which is preliminary data.</text>
</comment>
<dbReference type="Proteomes" id="UP000287651">
    <property type="component" value="Unassembled WGS sequence"/>
</dbReference>
<evidence type="ECO:0000259" key="3">
    <source>
        <dbReference type="Pfam" id="PF16113"/>
    </source>
</evidence>
<dbReference type="PANTHER" id="PTHR43176">
    <property type="entry name" value="3-HYDROXYISOBUTYRYL-COA HYDROLASE-RELATED"/>
    <property type="match status" value="1"/>
</dbReference>
<dbReference type="EMBL" id="AMZH03001652">
    <property type="protein sequence ID" value="RRT78529.1"/>
    <property type="molecule type" value="Genomic_DNA"/>
</dbReference>
<dbReference type="EC" id="3.1.2.4" evidence="2"/>
<dbReference type="GO" id="GO:0003860">
    <property type="term" value="F:3-hydroxyisobutyryl-CoA hydrolase activity"/>
    <property type="evidence" value="ECO:0007669"/>
    <property type="project" value="UniProtKB-UniRule"/>
</dbReference>
<feature type="domain" description="Enoyl-CoA hydratase/isomerase" evidence="3">
    <location>
        <begin position="32"/>
        <end position="62"/>
    </location>
</feature>
<proteinExistence type="inferred from homology"/>
<evidence type="ECO:0000313" key="5">
    <source>
        <dbReference type="Proteomes" id="UP000287651"/>
    </source>
</evidence>